<dbReference type="Proteomes" id="UP001153712">
    <property type="component" value="Chromosome 12"/>
</dbReference>
<dbReference type="OrthoDB" id="75169at2759"/>
<keyword evidence="6 9" id="KW-0472">Membrane</keyword>
<keyword evidence="7" id="KW-0325">Glycoprotein</keyword>
<dbReference type="PANTHER" id="PTHR33562">
    <property type="entry name" value="ATILLA, ISOFORM B-RELATED-RELATED"/>
    <property type="match status" value="1"/>
</dbReference>
<accession>A0A9N9XLR5</accession>
<dbReference type="InterPro" id="IPR031424">
    <property type="entry name" value="QVR-like"/>
</dbReference>
<evidence type="ECO:0000313" key="11">
    <source>
        <dbReference type="EMBL" id="CAG9856788.1"/>
    </source>
</evidence>
<keyword evidence="5 9" id="KW-1133">Transmembrane helix</keyword>
<dbReference type="Pfam" id="PF17064">
    <property type="entry name" value="QVR"/>
    <property type="match status" value="1"/>
</dbReference>
<evidence type="ECO:0000256" key="8">
    <source>
        <dbReference type="ARBA" id="ARBA00023288"/>
    </source>
</evidence>
<evidence type="ECO:0000256" key="2">
    <source>
        <dbReference type="ARBA" id="ARBA00022622"/>
    </source>
</evidence>
<dbReference type="EMBL" id="OU900105">
    <property type="protein sequence ID" value="CAG9856788.1"/>
    <property type="molecule type" value="Genomic_DNA"/>
</dbReference>
<dbReference type="AlphaFoldDB" id="A0A9N9XLR5"/>
<feature type="chain" id="PRO_5040121455" description="Protein sleepless" evidence="10">
    <location>
        <begin position="25"/>
        <end position="172"/>
    </location>
</feature>
<protein>
    <recommendedName>
        <fullName evidence="13">Protein sleepless</fullName>
    </recommendedName>
</protein>
<name>A0A9N9XLR5_PHYSR</name>
<evidence type="ECO:0000256" key="10">
    <source>
        <dbReference type="SAM" id="SignalP"/>
    </source>
</evidence>
<dbReference type="InterPro" id="IPR050975">
    <property type="entry name" value="Sleep_regulator"/>
</dbReference>
<evidence type="ECO:0008006" key="13">
    <source>
        <dbReference type="Google" id="ProtNLM"/>
    </source>
</evidence>
<dbReference type="GO" id="GO:0032222">
    <property type="term" value="P:regulation of synaptic transmission, cholinergic"/>
    <property type="evidence" value="ECO:0007669"/>
    <property type="project" value="InterPro"/>
</dbReference>
<dbReference type="GO" id="GO:0098552">
    <property type="term" value="C:side of membrane"/>
    <property type="evidence" value="ECO:0007669"/>
    <property type="project" value="UniProtKB-KW"/>
</dbReference>
<keyword evidence="4 10" id="KW-0732">Signal</keyword>
<keyword evidence="2" id="KW-0336">GPI-anchor</keyword>
<keyword evidence="12" id="KW-1185">Reference proteome</keyword>
<evidence type="ECO:0000313" key="12">
    <source>
        <dbReference type="Proteomes" id="UP001153712"/>
    </source>
</evidence>
<organism evidence="11 12">
    <name type="scientific">Phyllotreta striolata</name>
    <name type="common">Striped flea beetle</name>
    <name type="synonym">Crioceris striolata</name>
    <dbReference type="NCBI Taxonomy" id="444603"/>
    <lineage>
        <taxon>Eukaryota</taxon>
        <taxon>Metazoa</taxon>
        <taxon>Ecdysozoa</taxon>
        <taxon>Arthropoda</taxon>
        <taxon>Hexapoda</taxon>
        <taxon>Insecta</taxon>
        <taxon>Pterygota</taxon>
        <taxon>Neoptera</taxon>
        <taxon>Endopterygota</taxon>
        <taxon>Coleoptera</taxon>
        <taxon>Polyphaga</taxon>
        <taxon>Cucujiformia</taxon>
        <taxon>Chrysomeloidea</taxon>
        <taxon>Chrysomelidae</taxon>
        <taxon>Galerucinae</taxon>
        <taxon>Alticini</taxon>
        <taxon>Phyllotreta</taxon>
    </lineage>
</organism>
<evidence type="ECO:0000256" key="9">
    <source>
        <dbReference type="SAM" id="Phobius"/>
    </source>
</evidence>
<comment type="subcellular location">
    <subcellularLocation>
        <location evidence="1">Membrane</location>
        <topology evidence="1">Lipid-anchor</topology>
        <topology evidence="1">GPI-anchor</topology>
    </subcellularLocation>
</comment>
<feature type="transmembrane region" description="Helical" evidence="9">
    <location>
        <begin position="152"/>
        <end position="170"/>
    </location>
</feature>
<sequence>MRAVYSMSVCAPFVFLALIHFGSALQCWKCHSEFDITCHDYFNVTRIEQNKRYYDNFNYGSNRPVQNQRNEPHLEHCDQSYATHFNQKTVCLKRVYRAPGSNDRPHVQRECRLVSINLKEGECPEDLASDRSRTVDFCGTCTYDGCNGATGIRTNVLAALILPVLMLLVLRK</sequence>
<evidence type="ECO:0000256" key="4">
    <source>
        <dbReference type="ARBA" id="ARBA00022729"/>
    </source>
</evidence>
<feature type="signal peptide" evidence="10">
    <location>
        <begin position="1"/>
        <end position="24"/>
    </location>
</feature>
<evidence type="ECO:0000256" key="7">
    <source>
        <dbReference type="ARBA" id="ARBA00023180"/>
    </source>
</evidence>
<proteinExistence type="predicted"/>
<evidence type="ECO:0000256" key="1">
    <source>
        <dbReference type="ARBA" id="ARBA00004589"/>
    </source>
</evidence>
<keyword evidence="3 9" id="KW-0812">Transmembrane</keyword>
<keyword evidence="8" id="KW-0449">Lipoprotein</keyword>
<evidence type="ECO:0000256" key="5">
    <source>
        <dbReference type="ARBA" id="ARBA00022989"/>
    </source>
</evidence>
<gene>
    <name evidence="11" type="ORF">PHYEVI_LOCUS3201</name>
</gene>
<evidence type="ECO:0000256" key="6">
    <source>
        <dbReference type="ARBA" id="ARBA00023136"/>
    </source>
</evidence>
<dbReference type="GO" id="GO:0030431">
    <property type="term" value="P:sleep"/>
    <property type="evidence" value="ECO:0007669"/>
    <property type="project" value="InterPro"/>
</dbReference>
<reference evidence="11" key="1">
    <citation type="submission" date="2022-01" db="EMBL/GenBank/DDBJ databases">
        <authorList>
            <person name="King R."/>
        </authorList>
    </citation>
    <scope>NUCLEOTIDE SEQUENCE</scope>
</reference>
<dbReference type="PANTHER" id="PTHR33562:SF30">
    <property type="entry name" value="LD40063P"/>
    <property type="match status" value="1"/>
</dbReference>
<evidence type="ECO:0000256" key="3">
    <source>
        <dbReference type="ARBA" id="ARBA00022692"/>
    </source>
</evidence>